<dbReference type="Gene3D" id="3.10.350.10">
    <property type="entry name" value="LysM domain"/>
    <property type="match status" value="2"/>
</dbReference>
<sequence length="145" mass="15183">MVFSVLRVIGSVLLLATDSLAADCQTATVGSPYSTCYNIYTAAKITAAQLSSYNPGLDCSKIQIGQKLCISSGTLPSSAPKSNPDGSCATYTTIANDYCALIAAKFSITTSQIETWNAGNYKWKGCVSLQVGYKMCVSSGTPPIP</sequence>
<dbReference type="InterPro" id="IPR018392">
    <property type="entry name" value="LysM"/>
</dbReference>
<evidence type="ECO:0000256" key="2">
    <source>
        <dbReference type="SAM" id="SignalP"/>
    </source>
</evidence>
<dbReference type="Proteomes" id="UP000663826">
    <property type="component" value="Unassembled WGS sequence"/>
</dbReference>
<evidence type="ECO:0000313" key="5">
    <source>
        <dbReference type="Proteomes" id="UP000663826"/>
    </source>
</evidence>
<protein>
    <recommendedName>
        <fullName evidence="3">LysM domain-containing protein</fullName>
    </recommendedName>
</protein>
<accession>A0A8H2WHM0</accession>
<dbReference type="SMART" id="SM00257">
    <property type="entry name" value="LysM"/>
    <property type="match status" value="2"/>
</dbReference>
<feature type="domain" description="LysM" evidence="3">
    <location>
        <begin position="89"/>
        <end position="137"/>
    </location>
</feature>
<dbReference type="CDD" id="cd00118">
    <property type="entry name" value="LysM"/>
    <property type="match status" value="2"/>
</dbReference>
<dbReference type="PANTHER" id="PTHR47700:SF2">
    <property type="entry name" value="CHITINASE"/>
    <property type="match status" value="1"/>
</dbReference>
<dbReference type="SUPFAM" id="SSF54106">
    <property type="entry name" value="LysM domain"/>
    <property type="match status" value="2"/>
</dbReference>
<comment type="caution">
    <text evidence="4">The sequence shown here is derived from an EMBL/GenBank/DDBJ whole genome shotgun (WGS) entry which is preliminary data.</text>
</comment>
<evidence type="ECO:0000259" key="3">
    <source>
        <dbReference type="PROSITE" id="PS51782"/>
    </source>
</evidence>
<organism evidence="4 5">
    <name type="scientific">Rhizoctonia solani</name>
    <dbReference type="NCBI Taxonomy" id="456999"/>
    <lineage>
        <taxon>Eukaryota</taxon>
        <taxon>Fungi</taxon>
        <taxon>Dikarya</taxon>
        <taxon>Basidiomycota</taxon>
        <taxon>Agaricomycotina</taxon>
        <taxon>Agaricomycetes</taxon>
        <taxon>Cantharellales</taxon>
        <taxon>Ceratobasidiaceae</taxon>
        <taxon>Rhizoctonia</taxon>
    </lineage>
</organism>
<dbReference type="Pfam" id="PF01476">
    <property type="entry name" value="LysM"/>
    <property type="match status" value="2"/>
</dbReference>
<feature type="domain" description="LysM" evidence="3">
    <location>
        <begin position="25"/>
        <end position="70"/>
    </location>
</feature>
<evidence type="ECO:0000313" key="4">
    <source>
        <dbReference type="EMBL" id="CAE6379223.1"/>
    </source>
</evidence>
<proteinExistence type="predicted"/>
<reference evidence="4" key="1">
    <citation type="submission" date="2021-01" db="EMBL/GenBank/DDBJ databases">
        <authorList>
            <person name="Kaushik A."/>
        </authorList>
    </citation>
    <scope>NUCLEOTIDE SEQUENCE</scope>
    <source>
        <strain evidence="4">AG1-1B</strain>
    </source>
</reference>
<dbReference type="InterPro" id="IPR036779">
    <property type="entry name" value="LysM_dom_sf"/>
</dbReference>
<feature type="signal peptide" evidence="2">
    <location>
        <begin position="1"/>
        <end position="21"/>
    </location>
</feature>
<dbReference type="InterPro" id="IPR053214">
    <property type="entry name" value="LysM12-like"/>
</dbReference>
<dbReference type="PROSITE" id="PS51782">
    <property type="entry name" value="LYSM"/>
    <property type="match status" value="2"/>
</dbReference>
<keyword evidence="1" id="KW-0147">Chitin-binding</keyword>
<evidence type="ECO:0000256" key="1">
    <source>
        <dbReference type="ARBA" id="ARBA00022669"/>
    </source>
</evidence>
<dbReference type="EMBL" id="CAJMWQ010000774">
    <property type="protein sequence ID" value="CAE6379223.1"/>
    <property type="molecule type" value="Genomic_DNA"/>
</dbReference>
<dbReference type="AlphaFoldDB" id="A0A8H2WHM0"/>
<gene>
    <name evidence="4" type="ORF">RDB_LOCUS19944</name>
</gene>
<keyword evidence="2" id="KW-0732">Signal</keyword>
<dbReference type="PANTHER" id="PTHR47700">
    <property type="entry name" value="V CHITINASE, PUTATIVE (AFU_ORTHOLOGUE AFUA_6G13720)-RELATED"/>
    <property type="match status" value="1"/>
</dbReference>
<name>A0A8H2WHM0_9AGAM</name>
<feature type="chain" id="PRO_5034377637" description="LysM domain-containing protein" evidence="2">
    <location>
        <begin position="22"/>
        <end position="145"/>
    </location>
</feature>